<feature type="chain" id="PRO_5041998715" evidence="2">
    <location>
        <begin position="19"/>
        <end position="296"/>
    </location>
</feature>
<evidence type="ECO:0000256" key="1">
    <source>
        <dbReference type="SAM" id="MobiDB-lite"/>
    </source>
</evidence>
<keyword evidence="5" id="KW-1185">Reference proteome</keyword>
<organism evidence="4 5">
    <name type="scientific">Ditylenchus destructor</name>
    <dbReference type="NCBI Taxonomy" id="166010"/>
    <lineage>
        <taxon>Eukaryota</taxon>
        <taxon>Metazoa</taxon>
        <taxon>Ecdysozoa</taxon>
        <taxon>Nematoda</taxon>
        <taxon>Chromadorea</taxon>
        <taxon>Rhabditida</taxon>
        <taxon>Tylenchina</taxon>
        <taxon>Tylenchomorpha</taxon>
        <taxon>Sphaerularioidea</taxon>
        <taxon>Anguinidae</taxon>
        <taxon>Anguininae</taxon>
        <taxon>Ditylenchus</taxon>
    </lineage>
</organism>
<accession>A0AAD4MY09</accession>
<feature type="region of interest" description="Disordered" evidence="1">
    <location>
        <begin position="231"/>
        <end position="296"/>
    </location>
</feature>
<dbReference type="InterPro" id="IPR016186">
    <property type="entry name" value="C-type_lectin-like/link_sf"/>
</dbReference>
<evidence type="ECO:0000313" key="4">
    <source>
        <dbReference type="EMBL" id="KAI1709760.1"/>
    </source>
</evidence>
<dbReference type="SMART" id="SM00034">
    <property type="entry name" value="CLECT"/>
    <property type="match status" value="1"/>
</dbReference>
<evidence type="ECO:0000259" key="3">
    <source>
        <dbReference type="PROSITE" id="PS50041"/>
    </source>
</evidence>
<evidence type="ECO:0000256" key="2">
    <source>
        <dbReference type="SAM" id="SignalP"/>
    </source>
</evidence>
<proteinExistence type="predicted"/>
<sequence>MIKLLLLLIFNGFRINAGYPLDFIEDSFPCPNGWAINPAGDNCFKVFTQPLSYKNARTACQKDVNGSLALFRSEPEFDFIVRLLSPGIHSWIGLKHEKTARGGVPAGGQNKFELRKYNGEKFGHEDIFSKNYGKFWNKKMANGSVIWEPDGADLPGGRIEQFVLLYSNLSGSENAGKMSDIDGEASWHYVCQKAAALTPVTSTPIPGPVPVPCSSPFPPPPPMYPVPPPPPPPYPVPGHYPQPGQYPHPGHPGQFPIEQPASNPNPELWAMQNERQWQEEENRNKKFRSYYDSTVQ</sequence>
<dbReference type="Gene3D" id="3.10.100.10">
    <property type="entry name" value="Mannose-Binding Protein A, subunit A"/>
    <property type="match status" value="1"/>
</dbReference>
<gene>
    <name evidence="4" type="ORF">DdX_11153</name>
</gene>
<comment type="caution">
    <text evidence="4">The sequence shown here is derived from an EMBL/GenBank/DDBJ whole genome shotgun (WGS) entry which is preliminary data.</text>
</comment>
<name>A0AAD4MY09_9BILA</name>
<evidence type="ECO:0000313" key="5">
    <source>
        <dbReference type="Proteomes" id="UP001201812"/>
    </source>
</evidence>
<dbReference type="AlphaFoldDB" id="A0AAD4MY09"/>
<keyword evidence="2" id="KW-0732">Signal</keyword>
<reference evidence="4" key="1">
    <citation type="submission" date="2022-01" db="EMBL/GenBank/DDBJ databases">
        <title>Genome Sequence Resource for Two Populations of Ditylenchus destructor, the Migratory Endoparasitic Phytonematode.</title>
        <authorList>
            <person name="Zhang H."/>
            <person name="Lin R."/>
            <person name="Xie B."/>
        </authorList>
    </citation>
    <scope>NUCLEOTIDE SEQUENCE</scope>
    <source>
        <strain evidence="4">BazhouSP</strain>
    </source>
</reference>
<protein>
    <submittedName>
        <fullName evidence="4">Lectin c-type domain-containing protein</fullName>
    </submittedName>
</protein>
<dbReference type="SUPFAM" id="SSF56436">
    <property type="entry name" value="C-type lectin-like"/>
    <property type="match status" value="1"/>
</dbReference>
<dbReference type="InterPro" id="IPR016187">
    <property type="entry name" value="CTDL_fold"/>
</dbReference>
<dbReference type="PROSITE" id="PS50041">
    <property type="entry name" value="C_TYPE_LECTIN_2"/>
    <property type="match status" value="1"/>
</dbReference>
<dbReference type="Pfam" id="PF00059">
    <property type="entry name" value="Lectin_C"/>
    <property type="match status" value="1"/>
</dbReference>
<dbReference type="EMBL" id="JAKKPZ010000029">
    <property type="protein sequence ID" value="KAI1709760.1"/>
    <property type="molecule type" value="Genomic_DNA"/>
</dbReference>
<dbReference type="Proteomes" id="UP001201812">
    <property type="component" value="Unassembled WGS sequence"/>
</dbReference>
<feature type="domain" description="C-type lectin" evidence="3">
    <location>
        <begin position="39"/>
        <end position="192"/>
    </location>
</feature>
<feature type="signal peptide" evidence="2">
    <location>
        <begin position="1"/>
        <end position="18"/>
    </location>
</feature>
<feature type="compositionally biased region" description="Pro residues" evidence="1">
    <location>
        <begin position="231"/>
        <end position="250"/>
    </location>
</feature>
<dbReference type="InterPro" id="IPR001304">
    <property type="entry name" value="C-type_lectin-like"/>
</dbReference>